<keyword evidence="2" id="KW-0812">Transmembrane</keyword>
<keyword evidence="2" id="KW-1134">Transmembrane beta strand</keyword>
<protein>
    <submittedName>
        <fullName evidence="3">RND transporter</fullName>
    </submittedName>
</protein>
<evidence type="ECO:0000313" key="4">
    <source>
        <dbReference type="Proteomes" id="UP000071561"/>
    </source>
</evidence>
<dbReference type="OrthoDB" id="9770517at2"/>
<dbReference type="PATRIC" id="fig|188932.3.peg.1932"/>
<dbReference type="Gene3D" id="2.20.200.10">
    <property type="entry name" value="Outer membrane efflux proteins (OEP)"/>
    <property type="match status" value="1"/>
</dbReference>
<dbReference type="AlphaFoldDB" id="A0A127VBM7"/>
<dbReference type="PANTHER" id="PTHR30203">
    <property type="entry name" value="OUTER MEMBRANE CATION EFFLUX PROTEIN"/>
    <property type="match status" value="1"/>
</dbReference>
<dbReference type="SUPFAM" id="SSF56954">
    <property type="entry name" value="Outer membrane efflux proteins (OEP)"/>
    <property type="match status" value="1"/>
</dbReference>
<evidence type="ECO:0000256" key="1">
    <source>
        <dbReference type="ARBA" id="ARBA00007613"/>
    </source>
</evidence>
<dbReference type="InterPro" id="IPR003423">
    <property type="entry name" value="OMP_efflux"/>
</dbReference>
<organism evidence="3 4">
    <name type="scientific">Pedobacter cryoconitis</name>
    <dbReference type="NCBI Taxonomy" id="188932"/>
    <lineage>
        <taxon>Bacteria</taxon>
        <taxon>Pseudomonadati</taxon>
        <taxon>Bacteroidota</taxon>
        <taxon>Sphingobacteriia</taxon>
        <taxon>Sphingobacteriales</taxon>
        <taxon>Sphingobacteriaceae</taxon>
        <taxon>Pedobacter</taxon>
    </lineage>
</organism>
<comment type="similarity">
    <text evidence="1 2">Belongs to the outer membrane factor (OMF) (TC 1.B.17) family.</text>
</comment>
<evidence type="ECO:0000313" key="3">
    <source>
        <dbReference type="EMBL" id="AMP98756.1"/>
    </source>
</evidence>
<dbReference type="Pfam" id="PF02321">
    <property type="entry name" value="OEP"/>
    <property type="match status" value="2"/>
</dbReference>
<dbReference type="InterPro" id="IPR010131">
    <property type="entry name" value="MdtP/NodT-like"/>
</dbReference>
<dbReference type="PANTHER" id="PTHR30203:SF30">
    <property type="entry name" value="OUTER MEMBRANE PROTEIN-RELATED"/>
    <property type="match status" value="1"/>
</dbReference>
<dbReference type="GO" id="GO:0005886">
    <property type="term" value="C:plasma membrane"/>
    <property type="evidence" value="ECO:0007669"/>
    <property type="project" value="UniProtKB-SubCell"/>
</dbReference>
<dbReference type="KEGG" id="pcm:AY601_1847"/>
<dbReference type="NCBIfam" id="TIGR01845">
    <property type="entry name" value="outer_NodT"/>
    <property type="match status" value="1"/>
</dbReference>
<keyword evidence="2" id="KW-0449">Lipoprotein</keyword>
<name>A0A127VBM7_9SPHI</name>
<keyword evidence="2" id="KW-0472">Membrane</keyword>
<dbReference type="Gene3D" id="1.20.1600.10">
    <property type="entry name" value="Outer membrane efflux proteins (OEP)"/>
    <property type="match status" value="1"/>
</dbReference>
<gene>
    <name evidence="3" type="ORF">AY601_1847</name>
</gene>
<dbReference type="Proteomes" id="UP000071561">
    <property type="component" value="Chromosome"/>
</dbReference>
<dbReference type="EMBL" id="CP014504">
    <property type="protein sequence ID" value="AMP98756.1"/>
    <property type="molecule type" value="Genomic_DNA"/>
</dbReference>
<comment type="subcellular location">
    <subcellularLocation>
        <location evidence="2">Cell membrane</location>
        <topology evidence="2">Lipid-anchor</topology>
    </subcellularLocation>
</comment>
<sequence>MRLSYKNTTFCYKILLLSTLIAFTGCKSMEPVVMPKMQTMPGAFNRIENSPEHLLNWKEIFTDRELVSLIDTALNTNFELKSEMQQIIVAEANLKLAKASMLPGLNTSITAGLDRFGKYTMNGVGNYDTNLSPNVSTNQQIPTPTPDYFMGFRSSWEIDIWGKLSKRKEAAYSRYLATKMGQQWLRTQVVAQVAQLYFELIALDKHAEILKRNIALQKKGVEIIEAQMAGGRATSLAVSQFKAQMMATQGSSYQITQAIVKTENELNNLLGRFPAPIKRDSSSITRVLPDQIYAGIPVRVILNRPDIKQAELELRAAKADVQAARKALLPSFTLDAYSGINSFKLPLLFSPGSLASGVLGGLTAPIFNRGALKNGNRIANAAQLSAFYNYQRTVLQGYQEVSTQLSAIDNYKRAYQLKTSEVGELKTALSTANDLYLAGYASYLEVIVAQGSMLNSEIEQVGLKRDSYITLINLFRALGGNISE</sequence>
<keyword evidence="2" id="KW-0564">Palmitate</keyword>
<dbReference type="PROSITE" id="PS51257">
    <property type="entry name" value="PROKAR_LIPOPROTEIN"/>
    <property type="match status" value="1"/>
</dbReference>
<evidence type="ECO:0000256" key="2">
    <source>
        <dbReference type="RuleBase" id="RU362097"/>
    </source>
</evidence>
<accession>A0A127VBM7</accession>
<dbReference type="GO" id="GO:0015562">
    <property type="term" value="F:efflux transmembrane transporter activity"/>
    <property type="evidence" value="ECO:0007669"/>
    <property type="project" value="InterPro"/>
</dbReference>
<proteinExistence type="inferred from homology"/>
<reference evidence="3 4" key="1">
    <citation type="submission" date="2016-03" db="EMBL/GenBank/DDBJ databases">
        <title>Complete genome sequence of Pedobacter cryoconitis PAMC 27485.</title>
        <authorList>
            <person name="Lee J."/>
            <person name="Kim O.-S."/>
        </authorList>
    </citation>
    <scope>NUCLEOTIDE SEQUENCE [LARGE SCALE GENOMIC DNA]</scope>
    <source>
        <strain evidence="3 4">PAMC 27485</strain>
    </source>
</reference>
<keyword evidence="4" id="KW-1185">Reference proteome</keyword>